<dbReference type="PANTHER" id="PTHR34947:SF3">
    <property type="entry name" value="TRANSMEMBRANE PROTEIN"/>
    <property type="match status" value="1"/>
</dbReference>
<dbReference type="AlphaFoldDB" id="A0A9E9L7K3"/>
<organism evidence="1">
    <name type="scientific">Betula platyphylla</name>
    <name type="common">Asian white birch</name>
    <dbReference type="NCBI Taxonomy" id="78630"/>
    <lineage>
        <taxon>Eukaryota</taxon>
        <taxon>Viridiplantae</taxon>
        <taxon>Streptophyta</taxon>
        <taxon>Embryophyta</taxon>
        <taxon>Tracheophyta</taxon>
        <taxon>Spermatophyta</taxon>
        <taxon>Magnoliopsida</taxon>
        <taxon>eudicotyledons</taxon>
        <taxon>Gunneridae</taxon>
        <taxon>Pentapetalae</taxon>
        <taxon>rosids</taxon>
        <taxon>fabids</taxon>
        <taxon>Fagales</taxon>
        <taxon>Betulaceae</taxon>
        <taxon>Betula</taxon>
    </lineage>
</organism>
<accession>A0A9E9L7K3</accession>
<evidence type="ECO:0000313" key="1">
    <source>
        <dbReference type="EMBL" id="WAU86937.1"/>
    </source>
</evidence>
<name>A0A9E9L7K3_BETPL</name>
<dbReference type="PANTHER" id="PTHR34947">
    <property type="entry name" value="TRANSMEMBRANE PROTEIN"/>
    <property type="match status" value="1"/>
</dbReference>
<dbReference type="EMBL" id="OL546188">
    <property type="protein sequence ID" value="WAU86937.1"/>
    <property type="molecule type" value="mRNA"/>
</dbReference>
<reference evidence="1" key="1">
    <citation type="submission" date="2021-11" db="EMBL/GenBank/DDBJ databases">
        <authorList>
            <person name="Zhang Y."/>
            <person name="Ren M."/>
            <person name="Zhang X."/>
            <person name="Zhou X."/>
            <person name="Yang J."/>
        </authorList>
    </citation>
    <scope>NUCLEOTIDE SEQUENCE</scope>
</reference>
<proteinExistence type="evidence at transcript level"/>
<protein>
    <submittedName>
        <fullName evidence="1">Birch protein</fullName>
    </submittedName>
</protein>
<sequence>MKLFSYNVDKNYMFLLCNGLLVFIVKNSGLVGKSPLEDDLTEEHVLKKEDSRPSVPKAMDGNENVLMEVAEEKEPKAMDGNENLLMEVAEEKEIADWSLDFTLPTLYCSAGVSTNSNLAQVRLRSFGPTPFVLIL</sequence>